<proteinExistence type="predicted"/>
<dbReference type="Proteomes" id="UP000029121">
    <property type="component" value="Unassembled WGS sequence"/>
</dbReference>
<dbReference type="eggNOG" id="KOG2989">
    <property type="taxonomic scope" value="Eukaryota"/>
</dbReference>
<organism evidence="1 2">
    <name type="scientific">Capsella rubella</name>
    <dbReference type="NCBI Taxonomy" id="81985"/>
    <lineage>
        <taxon>Eukaryota</taxon>
        <taxon>Viridiplantae</taxon>
        <taxon>Streptophyta</taxon>
        <taxon>Embryophyta</taxon>
        <taxon>Tracheophyta</taxon>
        <taxon>Spermatophyta</taxon>
        <taxon>Magnoliopsida</taxon>
        <taxon>eudicotyledons</taxon>
        <taxon>Gunneridae</taxon>
        <taxon>Pentapetalae</taxon>
        <taxon>rosids</taxon>
        <taxon>malvids</taxon>
        <taxon>Brassicales</taxon>
        <taxon>Brassicaceae</taxon>
        <taxon>Camelineae</taxon>
        <taxon>Capsella</taxon>
    </lineage>
</organism>
<dbReference type="InterPro" id="IPR007590">
    <property type="entry name" value="Saf4/Yju2"/>
</dbReference>
<dbReference type="STRING" id="81985.R0HS90"/>
<evidence type="ECO:0000313" key="2">
    <source>
        <dbReference type="Proteomes" id="UP000029121"/>
    </source>
</evidence>
<dbReference type="EMBL" id="KB870808">
    <property type="protein sequence ID" value="EOA28225.1"/>
    <property type="molecule type" value="Genomic_DNA"/>
</dbReference>
<dbReference type="AlphaFoldDB" id="R0HS90"/>
<dbReference type="Pfam" id="PF04502">
    <property type="entry name" value="Saf4_Yju2"/>
    <property type="match status" value="1"/>
</dbReference>
<sequence length="88" mass="10186">MGERILITFMLPKGVRCDACGNKMYTGTRFTNIRAEEVTDETYLGILYRYHIPCTNCSVEVKIKRDPNNFDFVAEPGATLLYNWRDDI</sequence>
<keyword evidence="2" id="KW-1185">Reference proteome</keyword>
<evidence type="ECO:0008006" key="3">
    <source>
        <dbReference type="Google" id="ProtNLM"/>
    </source>
</evidence>
<evidence type="ECO:0000313" key="1">
    <source>
        <dbReference type="EMBL" id="EOA28225.1"/>
    </source>
</evidence>
<dbReference type="GO" id="GO:0000398">
    <property type="term" value="P:mRNA splicing, via spliceosome"/>
    <property type="evidence" value="ECO:0007669"/>
    <property type="project" value="InterPro"/>
</dbReference>
<gene>
    <name evidence="1" type="ORF">CARUB_v10024415mg</name>
</gene>
<accession>R0HS90</accession>
<protein>
    <recommendedName>
        <fullName evidence="3">Splicing factor YJU2</fullName>
    </recommendedName>
</protein>
<reference evidence="2" key="1">
    <citation type="journal article" date="2013" name="Nat. Genet.">
        <title>The Capsella rubella genome and the genomic consequences of rapid mating system evolution.</title>
        <authorList>
            <person name="Slotte T."/>
            <person name="Hazzouri K.M."/>
            <person name="Agren J.A."/>
            <person name="Koenig D."/>
            <person name="Maumus F."/>
            <person name="Guo Y.L."/>
            <person name="Steige K."/>
            <person name="Platts A.E."/>
            <person name="Escobar J.S."/>
            <person name="Newman L.K."/>
            <person name="Wang W."/>
            <person name="Mandakova T."/>
            <person name="Vello E."/>
            <person name="Smith L.M."/>
            <person name="Henz S.R."/>
            <person name="Steffen J."/>
            <person name="Takuno S."/>
            <person name="Brandvain Y."/>
            <person name="Coop G."/>
            <person name="Andolfatto P."/>
            <person name="Hu T.T."/>
            <person name="Blanchette M."/>
            <person name="Clark R.M."/>
            <person name="Quesneville H."/>
            <person name="Nordborg M."/>
            <person name="Gaut B.S."/>
            <person name="Lysak M.A."/>
            <person name="Jenkins J."/>
            <person name="Grimwood J."/>
            <person name="Chapman J."/>
            <person name="Prochnik S."/>
            <person name="Shu S."/>
            <person name="Rokhsar D."/>
            <person name="Schmutz J."/>
            <person name="Weigel D."/>
            <person name="Wright S.I."/>
        </authorList>
    </citation>
    <scope>NUCLEOTIDE SEQUENCE [LARGE SCALE GENOMIC DNA]</scope>
    <source>
        <strain evidence="2">cv. Monte Gargano</strain>
    </source>
</reference>
<name>R0HS90_9BRAS</name>
<dbReference type="PANTHER" id="PTHR12111">
    <property type="entry name" value="SPLICING FACTOR YJU2"/>
    <property type="match status" value="1"/>
</dbReference>